<dbReference type="InterPro" id="IPR002401">
    <property type="entry name" value="Cyt_P450_E_grp-I"/>
</dbReference>
<dbReference type="PANTHER" id="PTHR24305:SF237">
    <property type="entry name" value="CYTOCHROME P450 MONOOXYGENASE ATNE-RELATED"/>
    <property type="match status" value="1"/>
</dbReference>
<proteinExistence type="inferred from homology"/>
<evidence type="ECO:0000256" key="4">
    <source>
        <dbReference type="ARBA" id="ARBA00022723"/>
    </source>
</evidence>
<evidence type="ECO:0000256" key="9">
    <source>
        <dbReference type="SAM" id="MobiDB-lite"/>
    </source>
</evidence>
<evidence type="ECO:0000256" key="7">
    <source>
        <dbReference type="ARBA" id="ARBA00023033"/>
    </source>
</evidence>
<keyword evidence="10" id="KW-1133">Transmembrane helix</keyword>
<feature type="transmembrane region" description="Helical" evidence="10">
    <location>
        <begin position="12"/>
        <end position="37"/>
    </location>
</feature>
<protein>
    <recommendedName>
        <fullName evidence="13">Cytochrome P450</fullName>
    </recommendedName>
</protein>
<dbReference type="EMBL" id="JBEFKJ010000048">
    <property type="protein sequence ID" value="KAL2036892.1"/>
    <property type="molecule type" value="Genomic_DNA"/>
</dbReference>
<dbReference type="InterPro" id="IPR036396">
    <property type="entry name" value="Cyt_P450_sf"/>
</dbReference>
<evidence type="ECO:0000256" key="5">
    <source>
        <dbReference type="ARBA" id="ARBA00023002"/>
    </source>
</evidence>
<dbReference type="PROSITE" id="PS00086">
    <property type="entry name" value="CYTOCHROME_P450"/>
    <property type="match status" value="1"/>
</dbReference>
<name>A0ABR3ZTP4_9LECA</name>
<dbReference type="InterPro" id="IPR001128">
    <property type="entry name" value="Cyt_P450"/>
</dbReference>
<sequence length="544" mass="61367">MESTMFQLHIFYFTLTAQTLLLVPVLLALCVVGFGVYRLTLHPYAKYPGPFVAKITYFYGMYHAYKGDLHLDVWKCHEKYGPYVRYAPDRLLINTNRAIKDVYSSASNVQKSEGYAPLPVFPGTWNSHTAINKKMHGRKRRIISQGFSDSALRSAEPFIVDKVRKLCGALYMAPKASGMEATSVWSGKMNMAKWDTYLTMDIVSDLAFGKSLDMLTSSKHRFITEVICGYIKRSYIAMQYPWLFRPGSHWLSADTWLFPRLLEERARYLAATKYIVEDRIEREDNSRQDIMSHLLKAKDPDTGETLSFEEIWSEAYLMISAGGDTTATAISATFFYLSRNPSCLSTLQDCLRSTFPTVESIIQGPTLHSCTYLRACIDEAMRMSPPAPGVFWREILAGGLSITDEDGSVAEYLPPGLDVGTGIYSLHHNPLYFPNPWVYNPSRWLEPETSAEEVALAKSAYMPFSAGPRACAAKSLAYVEMTLAVGRVVWLGEMRVAGREGEGGFGRWEDRGVERKGEYQVEDQMTSRKDGPVLEFRRSEGIEG</sequence>
<keyword evidence="10" id="KW-0812">Transmembrane</keyword>
<evidence type="ECO:0000256" key="2">
    <source>
        <dbReference type="ARBA" id="ARBA00010617"/>
    </source>
</evidence>
<evidence type="ECO:0000256" key="1">
    <source>
        <dbReference type="ARBA" id="ARBA00001971"/>
    </source>
</evidence>
<feature type="region of interest" description="Disordered" evidence="9">
    <location>
        <begin position="516"/>
        <end position="544"/>
    </location>
</feature>
<comment type="caution">
    <text evidence="11">The sequence shown here is derived from an EMBL/GenBank/DDBJ whole genome shotgun (WGS) entry which is preliminary data.</text>
</comment>
<evidence type="ECO:0000256" key="3">
    <source>
        <dbReference type="ARBA" id="ARBA00022617"/>
    </source>
</evidence>
<comment type="cofactor">
    <cofactor evidence="1">
        <name>heme</name>
        <dbReference type="ChEBI" id="CHEBI:30413"/>
    </cofactor>
</comment>
<accession>A0ABR3ZTP4</accession>
<dbReference type="CDD" id="cd11061">
    <property type="entry name" value="CYP67-like"/>
    <property type="match status" value="1"/>
</dbReference>
<keyword evidence="3 8" id="KW-0349">Heme</keyword>
<keyword evidence="6 8" id="KW-0408">Iron</keyword>
<reference evidence="11 12" key="1">
    <citation type="submission" date="2024-09" db="EMBL/GenBank/DDBJ databases">
        <title>Rethinking Asexuality: The Enigmatic Case of Functional Sexual Genes in Lepraria (Stereocaulaceae).</title>
        <authorList>
            <person name="Doellman M."/>
            <person name="Sun Y."/>
            <person name="Barcenas-Pena A."/>
            <person name="Lumbsch H.T."/>
            <person name="Grewe F."/>
        </authorList>
    </citation>
    <scope>NUCLEOTIDE SEQUENCE [LARGE SCALE GENOMIC DNA]</scope>
    <source>
        <strain evidence="11 12">Mercado 3170</strain>
    </source>
</reference>
<keyword evidence="12" id="KW-1185">Reference proteome</keyword>
<dbReference type="Gene3D" id="1.10.630.10">
    <property type="entry name" value="Cytochrome P450"/>
    <property type="match status" value="1"/>
</dbReference>
<dbReference type="PRINTS" id="PR00463">
    <property type="entry name" value="EP450I"/>
</dbReference>
<evidence type="ECO:0008006" key="13">
    <source>
        <dbReference type="Google" id="ProtNLM"/>
    </source>
</evidence>
<dbReference type="InterPro" id="IPR017972">
    <property type="entry name" value="Cyt_P450_CS"/>
</dbReference>
<dbReference type="InterPro" id="IPR050121">
    <property type="entry name" value="Cytochrome_P450_monoxygenase"/>
</dbReference>
<dbReference type="Pfam" id="PF00067">
    <property type="entry name" value="p450"/>
    <property type="match status" value="1"/>
</dbReference>
<dbReference type="Proteomes" id="UP001590950">
    <property type="component" value="Unassembled WGS sequence"/>
</dbReference>
<dbReference type="PRINTS" id="PR00385">
    <property type="entry name" value="P450"/>
</dbReference>
<comment type="similarity">
    <text evidence="2 8">Belongs to the cytochrome P450 family.</text>
</comment>
<evidence type="ECO:0000313" key="11">
    <source>
        <dbReference type="EMBL" id="KAL2036892.1"/>
    </source>
</evidence>
<evidence type="ECO:0000313" key="12">
    <source>
        <dbReference type="Proteomes" id="UP001590950"/>
    </source>
</evidence>
<dbReference type="PANTHER" id="PTHR24305">
    <property type="entry name" value="CYTOCHROME P450"/>
    <property type="match status" value="1"/>
</dbReference>
<evidence type="ECO:0000256" key="10">
    <source>
        <dbReference type="SAM" id="Phobius"/>
    </source>
</evidence>
<gene>
    <name evidence="11" type="ORF">N7G274_010435</name>
</gene>
<evidence type="ECO:0000256" key="6">
    <source>
        <dbReference type="ARBA" id="ARBA00023004"/>
    </source>
</evidence>
<keyword evidence="4 8" id="KW-0479">Metal-binding</keyword>
<keyword evidence="5 8" id="KW-0560">Oxidoreductase</keyword>
<dbReference type="SUPFAM" id="SSF48264">
    <property type="entry name" value="Cytochrome P450"/>
    <property type="match status" value="1"/>
</dbReference>
<keyword evidence="7 8" id="KW-0503">Monooxygenase</keyword>
<evidence type="ECO:0000256" key="8">
    <source>
        <dbReference type="RuleBase" id="RU000461"/>
    </source>
</evidence>
<organism evidence="11 12">
    <name type="scientific">Stereocaulon virgatum</name>
    <dbReference type="NCBI Taxonomy" id="373712"/>
    <lineage>
        <taxon>Eukaryota</taxon>
        <taxon>Fungi</taxon>
        <taxon>Dikarya</taxon>
        <taxon>Ascomycota</taxon>
        <taxon>Pezizomycotina</taxon>
        <taxon>Lecanoromycetes</taxon>
        <taxon>OSLEUM clade</taxon>
        <taxon>Lecanoromycetidae</taxon>
        <taxon>Lecanorales</taxon>
        <taxon>Lecanorineae</taxon>
        <taxon>Stereocaulaceae</taxon>
        <taxon>Stereocaulon</taxon>
    </lineage>
</organism>
<keyword evidence="10" id="KW-0472">Membrane</keyword>